<keyword evidence="3" id="KW-0808">Transferase</keyword>
<gene>
    <name evidence="10" type="ORF">V5799_025372</name>
</gene>
<dbReference type="GO" id="GO:0009247">
    <property type="term" value="P:glycolipid biosynthetic process"/>
    <property type="evidence" value="ECO:0007669"/>
    <property type="project" value="InterPro"/>
</dbReference>
<evidence type="ECO:0000256" key="4">
    <source>
        <dbReference type="ARBA" id="ARBA00022692"/>
    </source>
</evidence>
<dbReference type="InterPro" id="IPR009729">
    <property type="entry name" value="Gal-3-0_sulfotransfrase"/>
</dbReference>
<evidence type="ECO:0000256" key="5">
    <source>
        <dbReference type="ARBA" id="ARBA00022968"/>
    </source>
</evidence>
<dbReference type="Pfam" id="PF06990">
    <property type="entry name" value="Gal-3-0_sulfotr"/>
    <property type="match status" value="1"/>
</dbReference>
<dbReference type="AlphaFoldDB" id="A0AAQ4E9N0"/>
<sequence>MKLVLRLLLVLFVFTVVFTCWAALKARLISRPNLVLSAPEHEQGVQSAEGSRESCEPARYVVFLKTHKAGSSTVFNILLRYAAEEGLVLALPQSPTAFQHSTATHFEPNKVLDLSAAGMRPNLVAMHMRFHREALLSLMPNETRFVTIMRQPVDLFRSLYDYYALQRIFGGESLERFVSNEELVGTLRQRRFSGNLGFNQIAFDLGLDPEDFNSTSKSLKRVPRAAQVTELMSMMDSTFHLVMIAERFSESLALLRRLLCLPGYRSVVAFRKNALHNRTTLTAPVAARLAQLNAVDTLLYDHFARKFDQQVAAVGRARVAAEAAHIEALTERWLAHCVETTKGRRVVGHQLRAGMDHDETCHRLALPELEFTKELRWLQTRLARQRTGFFYQ</sequence>
<evidence type="ECO:0000256" key="8">
    <source>
        <dbReference type="ARBA" id="ARBA00023136"/>
    </source>
</evidence>
<dbReference type="PANTHER" id="PTHR14647">
    <property type="entry name" value="GALACTOSE-3-O-SULFOTRANSFERASE"/>
    <property type="match status" value="1"/>
</dbReference>
<dbReference type="GO" id="GO:0001733">
    <property type="term" value="F:galactosylceramide sulfotransferase activity"/>
    <property type="evidence" value="ECO:0007669"/>
    <property type="project" value="InterPro"/>
</dbReference>
<keyword evidence="11" id="KW-1185">Reference proteome</keyword>
<dbReference type="EMBL" id="JARKHS020019816">
    <property type="protein sequence ID" value="KAK8771384.1"/>
    <property type="molecule type" value="Genomic_DNA"/>
</dbReference>
<organism evidence="10 11">
    <name type="scientific">Amblyomma americanum</name>
    <name type="common">Lone star tick</name>
    <dbReference type="NCBI Taxonomy" id="6943"/>
    <lineage>
        <taxon>Eukaryota</taxon>
        <taxon>Metazoa</taxon>
        <taxon>Ecdysozoa</taxon>
        <taxon>Arthropoda</taxon>
        <taxon>Chelicerata</taxon>
        <taxon>Arachnida</taxon>
        <taxon>Acari</taxon>
        <taxon>Parasitiformes</taxon>
        <taxon>Ixodida</taxon>
        <taxon>Ixodoidea</taxon>
        <taxon>Ixodidae</taxon>
        <taxon>Amblyomminae</taxon>
        <taxon>Amblyomma</taxon>
    </lineage>
</organism>
<comment type="caution">
    <text evidence="10">The sequence shown here is derived from an EMBL/GenBank/DDBJ whole genome shotgun (WGS) entry which is preliminary data.</text>
</comment>
<reference evidence="10 11" key="1">
    <citation type="journal article" date="2023" name="Arcadia Sci">
        <title>De novo assembly of a long-read Amblyomma americanum tick genome.</title>
        <authorList>
            <person name="Chou S."/>
            <person name="Poskanzer K.E."/>
            <person name="Rollins M."/>
            <person name="Thuy-Boun P.S."/>
        </authorList>
    </citation>
    <scope>NUCLEOTIDE SEQUENCE [LARGE SCALE GENOMIC DNA]</scope>
    <source>
        <strain evidence="10">F_SG_1</strain>
        <tissue evidence="10">Salivary glands</tissue>
    </source>
</reference>
<dbReference type="SUPFAM" id="SSF52540">
    <property type="entry name" value="P-loop containing nucleoside triphosphate hydrolases"/>
    <property type="match status" value="1"/>
</dbReference>
<accession>A0AAQ4E9N0</accession>
<name>A0AAQ4E9N0_AMBAM</name>
<dbReference type="PANTHER" id="PTHR14647:SF87">
    <property type="entry name" value="PUTATIVE-RELATED"/>
    <property type="match status" value="1"/>
</dbReference>
<evidence type="ECO:0008006" key="12">
    <source>
        <dbReference type="Google" id="ProtNLM"/>
    </source>
</evidence>
<evidence type="ECO:0000256" key="9">
    <source>
        <dbReference type="ARBA" id="ARBA00023180"/>
    </source>
</evidence>
<dbReference type="Proteomes" id="UP001321473">
    <property type="component" value="Unassembled WGS sequence"/>
</dbReference>
<proteinExistence type="inferred from homology"/>
<dbReference type="Gene3D" id="3.40.50.300">
    <property type="entry name" value="P-loop containing nucleotide triphosphate hydrolases"/>
    <property type="match status" value="1"/>
</dbReference>
<keyword evidence="9" id="KW-0325">Glycoprotein</keyword>
<evidence type="ECO:0000256" key="3">
    <source>
        <dbReference type="ARBA" id="ARBA00022679"/>
    </source>
</evidence>
<protein>
    <recommendedName>
        <fullName evidence="12">Galactose-3-o-sulfotransferase</fullName>
    </recommendedName>
</protein>
<evidence type="ECO:0000256" key="2">
    <source>
        <dbReference type="ARBA" id="ARBA00008124"/>
    </source>
</evidence>
<evidence type="ECO:0000256" key="1">
    <source>
        <dbReference type="ARBA" id="ARBA00004323"/>
    </source>
</evidence>
<evidence type="ECO:0000313" key="11">
    <source>
        <dbReference type="Proteomes" id="UP001321473"/>
    </source>
</evidence>
<keyword evidence="4" id="KW-0812">Transmembrane</keyword>
<dbReference type="GO" id="GO:0000139">
    <property type="term" value="C:Golgi membrane"/>
    <property type="evidence" value="ECO:0007669"/>
    <property type="project" value="UniProtKB-SubCell"/>
</dbReference>
<evidence type="ECO:0000256" key="6">
    <source>
        <dbReference type="ARBA" id="ARBA00022989"/>
    </source>
</evidence>
<keyword evidence="6" id="KW-1133">Transmembrane helix</keyword>
<comment type="subcellular location">
    <subcellularLocation>
        <location evidence="1">Golgi apparatus membrane</location>
        <topology evidence="1">Single-pass type II membrane protein</topology>
    </subcellularLocation>
</comment>
<evidence type="ECO:0000256" key="7">
    <source>
        <dbReference type="ARBA" id="ARBA00023034"/>
    </source>
</evidence>
<dbReference type="InterPro" id="IPR027417">
    <property type="entry name" value="P-loop_NTPase"/>
</dbReference>
<keyword evidence="7" id="KW-0333">Golgi apparatus</keyword>
<keyword evidence="8" id="KW-0472">Membrane</keyword>
<evidence type="ECO:0000313" key="10">
    <source>
        <dbReference type="EMBL" id="KAK8771384.1"/>
    </source>
</evidence>
<comment type="similarity">
    <text evidence="2">Belongs to the galactose-3-O-sulfotransferase family.</text>
</comment>
<keyword evidence="5" id="KW-0735">Signal-anchor</keyword>